<dbReference type="SUPFAM" id="SSF52402">
    <property type="entry name" value="Adenine nucleotide alpha hydrolases-like"/>
    <property type="match status" value="1"/>
</dbReference>
<dbReference type="Pfam" id="PF00582">
    <property type="entry name" value="Usp"/>
    <property type="match status" value="1"/>
</dbReference>
<dbReference type="InterPro" id="IPR006015">
    <property type="entry name" value="Universal_stress_UspA"/>
</dbReference>
<dbReference type="RefSeq" id="WP_090746598.1">
    <property type="nucleotide sequence ID" value="NZ_FMVT01000011.1"/>
</dbReference>
<dbReference type="Proteomes" id="UP000199502">
    <property type="component" value="Unassembled WGS sequence"/>
</dbReference>
<name>A0A1G5JAR9_9RHOB</name>
<dbReference type="EMBL" id="FMVT01000011">
    <property type="protein sequence ID" value="SCY85040.1"/>
    <property type="molecule type" value="Genomic_DNA"/>
</dbReference>
<evidence type="ECO:0000313" key="3">
    <source>
        <dbReference type="EMBL" id="SCY85040.1"/>
    </source>
</evidence>
<protein>
    <submittedName>
        <fullName evidence="3">Nucleotide-binding universal stress protein, UspA family</fullName>
    </submittedName>
</protein>
<reference evidence="3 4" key="1">
    <citation type="submission" date="2016-10" db="EMBL/GenBank/DDBJ databases">
        <authorList>
            <person name="de Groot N.N."/>
        </authorList>
    </citation>
    <scope>NUCLEOTIDE SEQUENCE [LARGE SCALE GENOMIC DNA]</scope>
    <source>
        <strain evidence="3 4">CGMCC 1.8925</strain>
    </source>
</reference>
<evidence type="ECO:0000259" key="2">
    <source>
        <dbReference type="Pfam" id="PF00582"/>
    </source>
</evidence>
<dbReference type="PANTHER" id="PTHR46268:SF6">
    <property type="entry name" value="UNIVERSAL STRESS PROTEIN UP12"/>
    <property type="match status" value="1"/>
</dbReference>
<evidence type="ECO:0000313" key="4">
    <source>
        <dbReference type="Proteomes" id="UP000199502"/>
    </source>
</evidence>
<sequence>MASKIVVGYDGSEAAERALDFAMSRADLSGNSLVIAHVLEWSPYSFLTPSEVEERHRRRTEEMQRAETAILAPLTARIRAAGIEVETLIRYGHTAETMCRIATEQDAAMIVIGRTGHSGFAARLFGSVAGTLAQVAPVPVVIVP</sequence>
<accession>A0A1G5JAR9</accession>
<dbReference type="PRINTS" id="PR01438">
    <property type="entry name" value="UNVRSLSTRESS"/>
</dbReference>
<dbReference type="STRING" id="336292.SAMN05660710_03083"/>
<dbReference type="InterPro" id="IPR014729">
    <property type="entry name" value="Rossmann-like_a/b/a_fold"/>
</dbReference>
<dbReference type="OrthoDB" id="5186731at2"/>
<dbReference type="InterPro" id="IPR006016">
    <property type="entry name" value="UspA"/>
</dbReference>
<evidence type="ECO:0000256" key="1">
    <source>
        <dbReference type="ARBA" id="ARBA00008791"/>
    </source>
</evidence>
<feature type="domain" description="UspA" evidence="2">
    <location>
        <begin position="1"/>
        <end position="144"/>
    </location>
</feature>
<proteinExistence type="inferred from homology"/>
<organism evidence="3 4">
    <name type="scientific">Paracoccus tibetensis</name>
    <dbReference type="NCBI Taxonomy" id="336292"/>
    <lineage>
        <taxon>Bacteria</taxon>
        <taxon>Pseudomonadati</taxon>
        <taxon>Pseudomonadota</taxon>
        <taxon>Alphaproteobacteria</taxon>
        <taxon>Rhodobacterales</taxon>
        <taxon>Paracoccaceae</taxon>
        <taxon>Paracoccus</taxon>
    </lineage>
</organism>
<comment type="similarity">
    <text evidence="1">Belongs to the universal stress protein A family.</text>
</comment>
<dbReference type="CDD" id="cd00293">
    <property type="entry name" value="USP-like"/>
    <property type="match status" value="1"/>
</dbReference>
<dbReference type="AlphaFoldDB" id="A0A1G5JAR9"/>
<dbReference type="Gene3D" id="3.40.50.620">
    <property type="entry name" value="HUPs"/>
    <property type="match status" value="1"/>
</dbReference>
<dbReference type="PANTHER" id="PTHR46268">
    <property type="entry name" value="STRESS RESPONSE PROTEIN NHAX"/>
    <property type="match status" value="1"/>
</dbReference>
<keyword evidence="4" id="KW-1185">Reference proteome</keyword>
<gene>
    <name evidence="3" type="ORF">SAMN05660710_03083</name>
</gene>